<evidence type="ECO:0000313" key="3">
    <source>
        <dbReference type="Proteomes" id="UP000824540"/>
    </source>
</evidence>
<accession>A0A8T2MSK2</accession>
<evidence type="ECO:0000313" key="2">
    <source>
        <dbReference type="EMBL" id="KAG9331075.1"/>
    </source>
</evidence>
<evidence type="ECO:0000256" key="1">
    <source>
        <dbReference type="SAM" id="MobiDB-lite"/>
    </source>
</evidence>
<dbReference type="AlphaFoldDB" id="A0A8T2MSK2"/>
<sequence length="123" mass="13338">MGCRLSSDRPGQWNRSTSTSRVCTFPATSSFTQRSQPHADRDPFKPVPRKRSLLPHVSVTQRSHLGLTISVGLRQTAPISVGLWQTAPISVGLQQTVLISVGLRQTAPISVGLRQTAPISVNI</sequence>
<reference evidence="2" key="1">
    <citation type="thesis" date="2021" institute="BYU ScholarsArchive" country="Provo, UT, USA">
        <title>Applications of and Algorithms for Genome Assembly and Genomic Analyses with an Emphasis on Marine Teleosts.</title>
        <authorList>
            <person name="Pickett B.D."/>
        </authorList>
    </citation>
    <scope>NUCLEOTIDE SEQUENCE</scope>
    <source>
        <strain evidence="2">HI-2016</strain>
    </source>
</reference>
<dbReference type="Proteomes" id="UP000824540">
    <property type="component" value="Unassembled WGS sequence"/>
</dbReference>
<gene>
    <name evidence="2" type="ORF">JZ751_020273</name>
</gene>
<name>A0A8T2MSK2_9TELE</name>
<proteinExistence type="predicted"/>
<feature type="compositionally biased region" description="Polar residues" evidence="1">
    <location>
        <begin position="13"/>
        <end position="36"/>
    </location>
</feature>
<organism evidence="2 3">
    <name type="scientific">Albula glossodonta</name>
    <name type="common">roundjaw bonefish</name>
    <dbReference type="NCBI Taxonomy" id="121402"/>
    <lineage>
        <taxon>Eukaryota</taxon>
        <taxon>Metazoa</taxon>
        <taxon>Chordata</taxon>
        <taxon>Craniata</taxon>
        <taxon>Vertebrata</taxon>
        <taxon>Euteleostomi</taxon>
        <taxon>Actinopterygii</taxon>
        <taxon>Neopterygii</taxon>
        <taxon>Teleostei</taxon>
        <taxon>Albuliformes</taxon>
        <taxon>Albulidae</taxon>
        <taxon>Albula</taxon>
    </lineage>
</organism>
<feature type="region of interest" description="Disordered" evidence="1">
    <location>
        <begin position="1"/>
        <end position="53"/>
    </location>
</feature>
<comment type="caution">
    <text evidence="2">The sequence shown here is derived from an EMBL/GenBank/DDBJ whole genome shotgun (WGS) entry which is preliminary data.</text>
</comment>
<keyword evidence="3" id="KW-1185">Reference proteome</keyword>
<protein>
    <submittedName>
        <fullName evidence="2">Uncharacterized protein</fullName>
    </submittedName>
</protein>
<dbReference type="EMBL" id="JAFBMS010000389">
    <property type="protein sequence ID" value="KAG9331075.1"/>
    <property type="molecule type" value="Genomic_DNA"/>
</dbReference>